<dbReference type="InterPro" id="IPR058515">
    <property type="entry name" value="DUF8202"/>
</dbReference>
<evidence type="ECO:0000313" key="3">
    <source>
        <dbReference type="Proteomes" id="UP000321621"/>
    </source>
</evidence>
<organism evidence="2 3">
    <name type="scientific">Flagellimonas pelagia</name>
    <dbReference type="NCBI Taxonomy" id="2306998"/>
    <lineage>
        <taxon>Bacteria</taxon>
        <taxon>Pseudomonadati</taxon>
        <taxon>Bacteroidota</taxon>
        <taxon>Flavobacteriia</taxon>
        <taxon>Flavobacteriales</taxon>
        <taxon>Flavobacteriaceae</taxon>
        <taxon>Flagellimonas</taxon>
    </lineage>
</organism>
<keyword evidence="3" id="KW-1185">Reference proteome</keyword>
<dbReference type="Proteomes" id="UP000321621">
    <property type="component" value="Unassembled WGS sequence"/>
</dbReference>
<protein>
    <recommendedName>
        <fullName evidence="1">DUF8202 domain-containing protein</fullName>
    </recommendedName>
</protein>
<feature type="domain" description="DUF8202" evidence="1">
    <location>
        <begin position="337"/>
        <end position="547"/>
    </location>
</feature>
<accession>A0ABY3KJU2</accession>
<feature type="non-terminal residue" evidence="2">
    <location>
        <position position="981"/>
    </location>
</feature>
<sequence length="981" mass="105560">MIKLLHYFLFNRSMVEKGHPCWVVSSFFLRIVQCSIAIILLTQSNTLQAQQLDTWFTADRAVNLPPLPGPPNTNLWLFDPLPTAGPVSIWYDFVDYVPQNAIPHPDPLEYSSAFPDGFDYPYPNSVGFFPTYLNPTGSIPGVPTLVLNAMNFNPVVEFDGSGDGQALHFQSASRKEITVFIVFKGEGAGNTAETQRLLFGGDVDVHHMNSFLDQWTTNLSLGISSGNRFSIGRTWRKTLLSDSGEFFQSGNINLLTKPTIGTFQRTIGVDEERLLTHVNGIQDISTVRSHIIADNDLFFFNRLGKHFNSNDPNRNLTGEIAEVLLFDGPIPATAIQVAESYLAVKYGITLSNGPGLGSEVGNTNYNYLAADGIVIWQAEATYKFDIGGIGADRYKDMDGGDNSTSYDDLKLRFNLHQRISKSENPEAIVTMSTNTNFTTDNLDDNRTIIDKSGLESYLHNFLLWGSDRGNINEIFTELPLGITSRIEREWRVQMNHSAGLSPISGVSVRINLNGSDILAHGDCALKLMIDTDEDGDFTTGPITMIDATSVDAFGFAYFDGVNFDHRDVFTVGFGDTVPPTASNPATITVCDSAPDSDISVVIDEDDNCAVDTVTYMGETSDGNTNPETITRTYRITDTSGNFTDVQQQILVFTTPIIDDIPDQTACDSYILPTITGTNLSGNQAYYDLPGGPSGGGNQYVENTAIYSDITLFIYDETGSVPNCFAEESFFIDITNQLEAGVDSSIDFCETGGANTDLFAALGPTADTGGIWTDDDSSGAILLDPTNVDFSSIPSGTYHFTYSFPAIGGCAPDSAVITVNITAQPQAGLDGSLELCVGSGVGTNLEDALNGTPNGGGNWSDNDLSGVDLSDPAKVDFSGLAVGTYHYTYSFPAIGGCSPDSATVTVTINNTPLVDAPADVTACDSYTLPALTNGNYFDAPNGGGNALFAGDAITATTTLYVYSETGTLPNCSAESTFTVTIN</sequence>
<proteinExistence type="predicted"/>
<dbReference type="EMBL" id="VNWK01000016">
    <property type="protein sequence ID" value="TXJ97449.1"/>
    <property type="molecule type" value="Genomic_DNA"/>
</dbReference>
<gene>
    <name evidence="2" type="ORF">FQ017_06185</name>
</gene>
<comment type="caution">
    <text evidence="2">The sequence shown here is derived from an EMBL/GenBank/DDBJ whole genome shotgun (WGS) entry which is preliminary data.</text>
</comment>
<dbReference type="RefSeq" id="WP_147378240.1">
    <property type="nucleotide sequence ID" value="NZ_QXFI01000016.1"/>
</dbReference>
<name>A0ABY3KJU2_9FLAO</name>
<reference evidence="2 3" key="1">
    <citation type="submission" date="2019-07" db="EMBL/GenBank/DDBJ databases">
        <title>Draft genome of two Muricauda strains isolated from deep sea.</title>
        <authorList>
            <person name="Sun C."/>
        </authorList>
    </citation>
    <scope>NUCLEOTIDE SEQUENCE [LARGE SCALE GENOMIC DNA]</scope>
    <source>
        <strain evidence="2 3">72</strain>
    </source>
</reference>
<evidence type="ECO:0000259" key="1">
    <source>
        <dbReference type="Pfam" id="PF26628"/>
    </source>
</evidence>
<dbReference type="Pfam" id="PF26628">
    <property type="entry name" value="DUF8202"/>
    <property type="match status" value="1"/>
</dbReference>
<evidence type="ECO:0000313" key="2">
    <source>
        <dbReference type="EMBL" id="TXJ97449.1"/>
    </source>
</evidence>